<evidence type="ECO:0000313" key="1">
    <source>
        <dbReference type="EMBL" id="JAE16026.1"/>
    </source>
</evidence>
<protein>
    <submittedName>
        <fullName evidence="1">Uncharacterized protein</fullName>
    </submittedName>
</protein>
<reference evidence="1" key="1">
    <citation type="submission" date="2014-09" db="EMBL/GenBank/DDBJ databases">
        <authorList>
            <person name="Magalhaes I.L.F."/>
            <person name="Oliveira U."/>
            <person name="Santos F.R."/>
            <person name="Vidigal T.H.D.A."/>
            <person name="Brescovit A.D."/>
            <person name="Santos A.J."/>
        </authorList>
    </citation>
    <scope>NUCLEOTIDE SEQUENCE</scope>
    <source>
        <tissue evidence="1">Shoot tissue taken approximately 20 cm above the soil surface</tissue>
    </source>
</reference>
<accession>A0A0A9G0F5</accession>
<sequence>MFFYSCYLEFGLLSSRCSFKRCFTCLETFRKSSSFNL</sequence>
<dbReference type="AlphaFoldDB" id="A0A0A9G0F5"/>
<dbReference type="EMBL" id="GBRH01181870">
    <property type="protein sequence ID" value="JAE16026.1"/>
    <property type="molecule type" value="Transcribed_RNA"/>
</dbReference>
<name>A0A0A9G0F5_ARUDO</name>
<organism evidence="1">
    <name type="scientific">Arundo donax</name>
    <name type="common">Giant reed</name>
    <name type="synonym">Donax arundinaceus</name>
    <dbReference type="NCBI Taxonomy" id="35708"/>
    <lineage>
        <taxon>Eukaryota</taxon>
        <taxon>Viridiplantae</taxon>
        <taxon>Streptophyta</taxon>
        <taxon>Embryophyta</taxon>
        <taxon>Tracheophyta</taxon>
        <taxon>Spermatophyta</taxon>
        <taxon>Magnoliopsida</taxon>
        <taxon>Liliopsida</taxon>
        <taxon>Poales</taxon>
        <taxon>Poaceae</taxon>
        <taxon>PACMAD clade</taxon>
        <taxon>Arundinoideae</taxon>
        <taxon>Arundineae</taxon>
        <taxon>Arundo</taxon>
    </lineage>
</organism>
<proteinExistence type="predicted"/>
<reference evidence="1" key="2">
    <citation type="journal article" date="2015" name="Data Brief">
        <title>Shoot transcriptome of the giant reed, Arundo donax.</title>
        <authorList>
            <person name="Barrero R.A."/>
            <person name="Guerrero F.D."/>
            <person name="Moolhuijzen P."/>
            <person name="Goolsby J.A."/>
            <person name="Tidwell J."/>
            <person name="Bellgard S.E."/>
            <person name="Bellgard M.I."/>
        </authorList>
    </citation>
    <scope>NUCLEOTIDE SEQUENCE</scope>
    <source>
        <tissue evidence="1">Shoot tissue taken approximately 20 cm above the soil surface</tissue>
    </source>
</reference>